<dbReference type="GO" id="GO:0016020">
    <property type="term" value="C:membrane"/>
    <property type="evidence" value="ECO:0007669"/>
    <property type="project" value="GOC"/>
</dbReference>
<feature type="transmembrane region" description="Helical" evidence="7">
    <location>
        <begin position="91"/>
        <end position="112"/>
    </location>
</feature>
<dbReference type="InterPro" id="IPR051689">
    <property type="entry name" value="Sterol_desaturase/TMEM195"/>
</dbReference>
<evidence type="ECO:0000256" key="3">
    <source>
        <dbReference type="ARBA" id="ARBA00022989"/>
    </source>
</evidence>
<keyword evidence="3 7" id="KW-1133">Transmembrane helix</keyword>
<evidence type="ECO:0000313" key="10">
    <source>
        <dbReference type="Proteomes" id="UP001217500"/>
    </source>
</evidence>
<comment type="subcellular location">
    <subcellularLocation>
        <location evidence="1">Endomembrane system</location>
        <topology evidence="1">Multi-pass membrane protein</topology>
    </subcellularLocation>
</comment>
<evidence type="ECO:0000313" key="9">
    <source>
        <dbReference type="EMBL" id="WCL53679.1"/>
    </source>
</evidence>
<feature type="transmembrane region" description="Helical" evidence="7">
    <location>
        <begin position="13"/>
        <end position="32"/>
    </location>
</feature>
<evidence type="ECO:0000256" key="1">
    <source>
        <dbReference type="ARBA" id="ARBA00004127"/>
    </source>
</evidence>
<evidence type="ECO:0000259" key="8">
    <source>
        <dbReference type="Pfam" id="PF04116"/>
    </source>
</evidence>
<dbReference type="EMBL" id="CP116805">
    <property type="protein sequence ID" value="WCL53679.1"/>
    <property type="molecule type" value="Genomic_DNA"/>
</dbReference>
<dbReference type="Pfam" id="PF04116">
    <property type="entry name" value="FA_hydroxylase"/>
    <property type="match status" value="1"/>
</dbReference>
<feature type="transmembrane region" description="Helical" evidence="7">
    <location>
        <begin position="52"/>
        <end position="71"/>
    </location>
</feature>
<dbReference type="GO" id="GO:0012505">
    <property type="term" value="C:endomembrane system"/>
    <property type="evidence" value="ECO:0007669"/>
    <property type="project" value="UniProtKB-SubCell"/>
</dbReference>
<keyword evidence="5" id="KW-0443">Lipid metabolism</keyword>
<sequence length="276" mass="30982">MDLMIAGWERLEGATLDLLLAACFFVPLGLLVNWRRLRAGIAPLREETRFNLTVFAIDVLFVTPIIVMLVYQMRLAMPDSLIPGLTPETYALIGIPLTAFLAVFAGDATSYFRHRLEHSRLLWPAHVMHHSDRAMTFLAIFRFHPVNRLTTALIDGFVLAALGFPAWAVVINSLVRHYYGMFIHADLPWTYGPLGRFFVSPAMHRWHHVREGAGVGSNFATVFSIFDQLFGTYYVPGPCREPLGVTEAAGKGVSGQLAHPIRIWSRALTPRRPEEA</sequence>
<evidence type="ECO:0000256" key="7">
    <source>
        <dbReference type="SAM" id="Phobius"/>
    </source>
</evidence>
<dbReference type="KEGG" id="gso:PH603_14155"/>
<organism evidence="9 10">
    <name type="scientific">Gimibacter soli</name>
    <dbReference type="NCBI Taxonomy" id="3024400"/>
    <lineage>
        <taxon>Bacteria</taxon>
        <taxon>Pseudomonadati</taxon>
        <taxon>Pseudomonadota</taxon>
        <taxon>Alphaproteobacteria</taxon>
        <taxon>Kordiimonadales</taxon>
        <taxon>Temperatibacteraceae</taxon>
        <taxon>Gimibacter</taxon>
    </lineage>
</organism>
<dbReference type="Proteomes" id="UP001217500">
    <property type="component" value="Chromosome"/>
</dbReference>
<evidence type="ECO:0000256" key="4">
    <source>
        <dbReference type="ARBA" id="ARBA00023002"/>
    </source>
</evidence>
<feature type="transmembrane region" description="Helical" evidence="7">
    <location>
        <begin position="152"/>
        <end position="175"/>
    </location>
</feature>
<accession>A0AAE9XVH4</accession>
<dbReference type="AlphaFoldDB" id="A0AAE9XVH4"/>
<keyword evidence="6 7" id="KW-0472">Membrane</keyword>
<dbReference type="GO" id="GO:0050479">
    <property type="term" value="F:glyceryl-ether monooxygenase activity"/>
    <property type="evidence" value="ECO:0007669"/>
    <property type="project" value="TreeGrafter"/>
</dbReference>
<dbReference type="GO" id="GO:0008610">
    <property type="term" value="P:lipid biosynthetic process"/>
    <property type="evidence" value="ECO:0007669"/>
    <property type="project" value="InterPro"/>
</dbReference>
<reference evidence="9" key="1">
    <citation type="submission" date="2023-01" db="EMBL/GenBank/DDBJ databases">
        <title>The genome sequence of Kordiimonadaceae bacterium 6D33.</title>
        <authorList>
            <person name="Liu Y."/>
        </authorList>
    </citation>
    <scope>NUCLEOTIDE SEQUENCE</scope>
    <source>
        <strain evidence="9">6D33</strain>
    </source>
</reference>
<dbReference type="InterPro" id="IPR006694">
    <property type="entry name" value="Fatty_acid_hydroxylase"/>
</dbReference>
<proteinExistence type="predicted"/>
<gene>
    <name evidence="9" type="ORF">PH603_14155</name>
</gene>
<dbReference type="PANTHER" id="PTHR21624">
    <property type="entry name" value="STEROL DESATURASE-RELATED PROTEIN"/>
    <property type="match status" value="1"/>
</dbReference>
<keyword evidence="10" id="KW-1185">Reference proteome</keyword>
<name>A0AAE9XVH4_9PROT</name>
<evidence type="ECO:0000256" key="5">
    <source>
        <dbReference type="ARBA" id="ARBA00023098"/>
    </source>
</evidence>
<protein>
    <submittedName>
        <fullName evidence="9">Sterol desaturase family protein</fullName>
    </submittedName>
</protein>
<dbReference type="RefSeq" id="WP_289503205.1">
    <property type="nucleotide sequence ID" value="NZ_CP116805.1"/>
</dbReference>
<dbReference type="GO" id="GO:0006643">
    <property type="term" value="P:membrane lipid metabolic process"/>
    <property type="evidence" value="ECO:0007669"/>
    <property type="project" value="TreeGrafter"/>
</dbReference>
<dbReference type="PANTHER" id="PTHR21624:SF1">
    <property type="entry name" value="ALKYLGLYCEROL MONOOXYGENASE"/>
    <property type="match status" value="1"/>
</dbReference>
<dbReference type="GO" id="GO:0005506">
    <property type="term" value="F:iron ion binding"/>
    <property type="evidence" value="ECO:0007669"/>
    <property type="project" value="InterPro"/>
</dbReference>
<evidence type="ECO:0000256" key="2">
    <source>
        <dbReference type="ARBA" id="ARBA00022692"/>
    </source>
</evidence>
<keyword evidence="2 7" id="KW-0812">Transmembrane</keyword>
<feature type="domain" description="Fatty acid hydroxylase" evidence="8">
    <location>
        <begin position="100"/>
        <end position="232"/>
    </location>
</feature>
<keyword evidence="4" id="KW-0560">Oxidoreductase</keyword>
<evidence type="ECO:0000256" key="6">
    <source>
        <dbReference type="ARBA" id="ARBA00023136"/>
    </source>
</evidence>